<dbReference type="InterPro" id="IPR029052">
    <property type="entry name" value="Metallo-depent_PP-like"/>
</dbReference>
<dbReference type="GO" id="GO:0046872">
    <property type="term" value="F:metal ion binding"/>
    <property type="evidence" value="ECO:0007669"/>
    <property type="project" value="UniProtKB-KW"/>
</dbReference>
<dbReference type="Gene3D" id="3.60.21.10">
    <property type="match status" value="1"/>
</dbReference>
<dbReference type="NCBIfam" id="TIGR00040">
    <property type="entry name" value="yfcE"/>
    <property type="match status" value="1"/>
</dbReference>
<dbReference type="RefSeq" id="WP_106988299.1">
    <property type="nucleotide sequence ID" value="NZ_JAQCYN010000002.1"/>
</dbReference>
<evidence type="ECO:0000313" key="5">
    <source>
        <dbReference type="Proteomes" id="UP000241201"/>
    </source>
</evidence>
<dbReference type="AlphaFoldDB" id="A0A2T3FWH6"/>
<dbReference type="GeneID" id="77471242"/>
<dbReference type="SUPFAM" id="SSF56300">
    <property type="entry name" value="Metallo-dependent phosphatases"/>
    <property type="match status" value="1"/>
</dbReference>
<evidence type="ECO:0000313" key="4">
    <source>
        <dbReference type="EMBL" id="PST39629.1"/>
    </source>
</evidence>
<dbReference type="EMBL" id="PYLP01000012">
    <property type="protein sequence ID" value="PST39629.1"/>
    <property type="molecule type" value="Genomic_DNA"/>
</dbReference>
<proteinExistence type="inferred from homology"/>
<comment type="cofactor">
    <cofactor evidence="2">
        <name>a divalent metal cation</name>
        <dbReference type="ChEBI" id="CHEBI:60240"/>
    </cofactor>
</comment>
<dbReference type="InterPro" id="IPR041802">
    <property type="entry name" value="MPP_YfcE"/>
</dbReference>
<dbReference type="Proteomes" id="UP000241201">
    <property type="component" value="Unassembled WGS sequence"/>
</dbReference>
<dbReference type="InterPro" id="IPR000979">
    <property type="entry name" value="Phosphodiesterase_MJ0936/Vps29"/>
</dbReference>
<keyword evidence="2" id="KW-0479">Metal-binding</keyword>
<evidence type="ECO:0000256" key="1">
    <source>
        <dbReference type="ARBA" id="ARBA00008950"/>
    </source>
</evidence>
<dbReference type="NCBIfam" id="NF006988">
    <property type="entry name" value="PRK09453.1"/>
    <property type="match status" value="1"/>
</dbReference>
<sequence length="180" mass="20879">MKVMFISDIHGSYYWANKAIEKYHEEKADKLVILGDILYHGPRNDLPKDYNCKKVIALLNPLKKDIIAVRGNCDSEVDQMVLDFPMRSDYALMDVDQHHFFMTHGHLFNEDQLPLLNENDILIYGHFHKPLAKKENGIYILNPSSISLPKEGTNSYGIYENDCFTIKTFDDEIVKQIQLD</sequence>
<dbReference type="PANTHER" id="PTHR11124">
    <property type="entry name" value="VACUOLAR SORTING PROTEIN VPS29"/>
    <property type="match status" value="1"/>
</dbReference>
<keyword evidence="5" id="KW-1185">Reference proteome</keyword>
<dbReference type="Pfam" id="PF12850">
    <property type="entry name" value="Metallophos_2"/>
    <property type="match status" value="1"/>
</dbReference>
<comment type="similarity">
    <text evidence="1 2">Belongs to the metallophosphoesterase superfamily. YfcE family.</text>
</comment>
<accession>A0A2T3FWH6</accession>
<dbReference type="EC" id="3.1.4.-" evidence="2"/>
<dbReference type="GO" id="GO:0016787">
    <property type="term" value="F:hydrolase activity"/>
    <property type="evidence" value="ECO:0007669"/>
    <property type="project" value="UniProtKB-UniRule"/>
</dbReference>
<feature type="domain" description="Calcineurin-like phosphoesterase" evidence="3">
    <location>
        <begin position="1"/>
        <end position="160"/>
    </location>
</feature>
<reference evidence="5" key="1">
    <citation type="submission" date="2018-03" db="EMBL/GenBank/DDBJ databases">
        <title>Lachnoclostridium SNUG30370 gen.nov., sp.nov., isolated from human faeces.</title>
        <authorList>
            <person name="Seo B."/>
            <person name="Jeon K."/>
            <person name="Ko G."/>
        </authorList>
    </citation>
    <scope>NUCLEOTIDE SEQUENCE [LARGE SCALE GENOMIC DNA]</scope>
    <source>
        <strain evidence="5">SNUG30370</strain>
    </source>
</reference>
<comment type="caution">
    <text evidence="4">The sequence shown here is derived from an EMBL/GenBank/DDBJ whole genome shotgun (WGS) entry which is preliminary data.</text>
</comment>
<evidence type="ECO:0000259" key="3">
    <source>
        <dbReference type="Pfam" id="PF12850"/>
    </source>
</evidence>
<organism evidence="4 5">
    <name type="scientific">Faecalibacillus faecis</name>
    <dbReference type="NCBI Taxonomy" id="1982628"/>
    <lineage>
        <taxon>Bacteria</taxon>
        <taxon>Bacillati</taxon>
        <taxon>Bacillota</taxon>
        <taxon>Erysipelotrichia</taxon>
        <taxon>Erysipelotrichales</taxon>
        <taxon>Coprobacillaceae</taxon>
        <taxon>Faecalibacillus</taxon>
    </lineage>
</organism>
<protein>
    <recommendedName>
        <fullName evidence="2">Phosphoesterase</fullName>
        <ecNumber evidence="2">3.1.4.-</ecNumber>
    </recommendedName>
</protein>
<dbReference type="CDD" id="cd00841">
    <property type="entry name" value="MPP_YfcE"/>
    <property type="match status" value="1"/>
</dbReference>
<gene>
    <name evidence="4" type="ORF">C7U55_09080</name>
</gene>
<name>A0A2T3FWH6_9FIRM</name>
<dbReference type="InterPro" id="IPR024654">
    <property type="entry name" value="Calcineurin-like_PHP_lpxH"/>
</dbReference>
<evidence type="ECO:0000256" key="2">
    <source>
        <dbReference type="RuleBase" id="RU362039"/>
    </source>
</evidence>